<protein>
    <submittedName>
        <fullName evidence="2">Uncharacterized protein</fullName>
    </submittedName>
</protein>
<proteinExistence type="predicted"/>
<feature type="region of interest" description="Disordered" evidence="1">
    <location>
        <begin position="27"/>
        <end position="48"/>
    </location>
</feature>
<keyword evidence="3" id="KW-1185">Reference proteome</keyword>
<evidence type="ECO:0000256" key="1">
    <source>
        <dbReference type="SAM" id="MobiDB-lite"/>
    </source>
</evidence>
<evidence type="ECO:0000313" key="2">
    <source>
        <dbReference type="EMBL" id="RKO84309.1"/>
    </source>
</evidence>
<dbReference type="AlphaFoldDB" id="A0A4P9VX61"/>
<evidence type="ECO:0000313" key="3">
    <source>
        <dbReference type="Proteomes" id="UP000269721"/>
    </source>
</evidence>
<sequence>MTHSLPSQILAGDAAVIKLLLNKINAGSTSGEQDRTRTGPSTGLPQYISKSGPAARTLAKDALAFPSKTFSLGTSSFIPARSRAGSIDKLDALPLNRFVDPTPPEPIADPFGE</sequence>
<reference evidence="3" key="1">
    <citation type="journal article" date="2018" name="Nat. Microbiol.">
        <title>Leveraging single-cell genomics to expand the fungal tree of life.</title>
        <authorList>
            <person name="Ahrendt S.R."/>
            <person name="Quandt C.A."/>
            <person name="Ciobanu D."/>
            <person name="Clum A."/>
            <person name="Salamov A."/>
            <person name="Andreopoulos B."/>
            <person name="Cheng J.F."/>
            <person name="Woyke T."/>
            <person name="Pelin A."/>
            <person name="Henrissat B."/>
            <person name="Reynolds N.K."/>
            <person name="Benny G.L."/>
            <person name="Smith M.E."/>
            <person name="James T.Y."/>
            <person name="Grigoriev I.V."/>
        </authorList>
    </citation>
    <scope>NUCLEOTIDE SEQUENCE [LARGE SCALE GENOMIC DNA]</scope>
</reference>
<accession>A0A4P9VX61</accession>
<dbReference type="Proteomes" id="UP000269721">
    <property type="component" value="Unassembled WGS sequence"/>
</dbReference>
<dbReference type="EMBL" id="ML000257">
    <property type="protein sequence ID" value="RKO84309.1"/>
    <property type="molecule type" value="Genomic_DNA"/>
</dbReference>
<name>A0A4P9VX61_9FUNG</name>
<organism evidence="2 3">
    <name type="scientific">Blyttiomyces helicus</name>
    <dbReference type="NCBI Taxonomy" id="388810"/>
    <lineage>
        <taxon>Eukaryota</taxon>
        <taxon>Fungi</taxon>
        <taxon>Fungi incertae sedis</taxon>
        <taxon>Chytridiomycota</taxon>
        <taxon>Chytridiomycota incertae sedis</taxon>
        <taxon>Chytridiomycetes</taxon>
        <taxon>Chytridiomycetes incertae sedis</taxon>
        <taxon>Blyttiomyces</taxon>
    </lineage>
</organism>
<gene>
    <name evidence="2" type="ORF">BDK51DRAFT_49187</name>
</gene>